<dbReference type="PRINTS" id="PR00448">
    <property type="entry name" value="NSFATTACHMNT"/>
</dbReference>
<keyword evidence="5" id="KW-0653">Protein transport</keyword>
<evidence type="ECO:0000256" key="1">
    <source>
        <dbReference type="ARBA" id="ARBA00004170"/>
    </source>
</evidence>
<dbReference type="Pfam" id="PF14938">
    <property type="entry name" value="SNAP"/>
    <property type="match status" value="1"/>
</dbReference>
<comment type="subcellular location">
    <subcellularLocation>
        <location evidence="1">Membrane</location>
        <topology evidence="1">Peripheral membrane protein</topology>
    </subcellularLocation>
</comment>
<name>A0A484KMY5_9ASTE</name>
<dbReference type="InterPro" id="IPR011990">
    <property type="entry name" value="TPR-like_helical_dom_sf"/>
</dbReference>
<dbReference type="InterPro" id="IPR000744">
    <property type="entry name" value="NSF_attach"/>
</dbReference>
<organism evidence="7 8">
    <name type="scientific">Cuscuta campestris</name>
    <dbReference type="NCBI Taxonomy" id="132261"/>
    <lineage>
        <taxon>Eukaryota</taxon>
        <taxon>Viridiplantae</taxon>
        <taxon>Streptophyta</taxon>
        <taxon>Embryophyta</taxon>
        <taxon>Tracheophyta</taxon>
        <taxon>Spermatophyta</taxon>
        <taxon>Magnoliopsida</taxon>
        <taxon>eudicotyledons</taxon>
        <taxon>Gunneridae</taxon>
        <taxon>Pentapetalae</taxon>
        <taxon>asterids</taxon>
        <taxon>lamiids</taxon>
        <taxon>Solanales</taxon>
        <taxon>Convolvulaceae</taxon>
        <taxon>Cuscuteae</taxon>
        <taxon>Cuscuta</taxon>
        <taxon>Cuscuta subgen. Grammica</taxon>
        <taxon>Cuscuta sect. Cleistogrammica</taxon>
    </lineage>
</organism>
<dbReference type="PANTHER" id="PTHR13768">
    <property type="entry name" value="SOLUBLE NSF ATTACHMENT PROTEIN SNAP"/>
    <property type="match status" value="1"/>
</dbReference>
<reference evidence="7 8" key="1">
    <citation type="submission" date="2018-04" db="EMBL/GenBank/DDBJ databases">
        <authorList>
            <person name="Vogel A."/>
        </authorList>
    </citation>
    <scope>NUCLEOTIDE SEQUENCE [LARGE SCALE GENOMIC DNA]</scope>
</reference>
<evidence type="ECO:0000256" key="6">
    <source>
        <dbReference type="ARBA" id="ARBA00023136"/>
    </source>
</evidence>
<sequence length="289" mass="32645">MNDQKVKGEEFFQKAEKRLSGWSLLSNKYEDAADLFDKAANSFKLAKSWAKAGDAYAKIAECHLKLDSKHEAANAYTEAGHNYKKIDTVVAVHYLKAAVELFKEIGRLSMCARYCKEIAEIYEQKQDLKMANEQYALAVDYFEMEGVTTTANQCKTKIAEFSAQMEEYPRAIEIYEGIARHSVNNNLLKYGVRGHLLNAGICQLCLGDIVAINNALEKYQELDPTFSGTREYKLLVDLAAALDEEDVAKFTDAVKEYDSMTKLDALRTTLLLRVKESIKAKELEEDDLT</sequence>
<dbReference type="GO" id="GO:0006108">
    <property type="term" value="P:malate metabolic process"/>
    <property type="evidence" value="ECO:0007669"/>
    <property type="project" value="InterPro"/>
</dbReference>
<dbReference type="GO" id="GO:0019905">
    <property type="term" value="F:syntaxin binding"/>
    <property type="evidence" value="ECO:0007669"/>
    <property type="project" value="TreeGrafter"/>
</dbReference>
<dbReference type="GO" id="GO:0005774">
    <property type="term" value="C:vacuolar membrane"/>
    <property type="evidence" value="ECO:0007669"/>
    <property type="project" value="TreeGrafter"/>
</dbReference>
<evidence type="ECO:0000313" key="8">
    <source>
        <dbReference type="Proteomes" id="UP000595140"/>
    </source>
</evidence>
<evidence type="ECO:0000256" key="5">
    <source>
        <dbReference type="ARBA" id="ARBA00022927"/>
    </source>
</evidence>
<dbReference type="GO" id="GO:0031201">
    <property type="term" value="C:SNARE complex"/>
    <property type="evidence" value="ECO:0007669"/>
    <property type="project" value="TreeGrafter"/>
</dbReference>
<dbReference type="SUPFAM" id="SSF48452">
    <property type="entry name" value="TPR-like"/>
    <property type="match status" value="1"/>
</dbReference>
<dbReference type="AlphaFoldDB" id="A0A484KMY5"/>
<dbReference type="Gene3D" id="1.25.40.10">
    <property type="entry name" value="Tetratricopeptide repeat domain"/>
    <property type="match status" value="1"/>
</dbReference>
<dbReference type="CDD" id="cd15832">
    <property type="entry name" value="SNAP"/>
    <property type="match status" value="1"/>
</dbReference>
<evidence type="ECO:0000256" key="4">
    <source>
        <dbReference type="ARBA" id="ARBA00022892"/>
    </source>
</evidence>
<comment type="similarity">
    <text evidence="2">Belongs to the SNAP family.</text>
</comment>
<keyword evidence="3" id="KW-0813">Transport</keyword>
<dbReference type="GO" id="GO:0016615">
    <property type="term" value="F:malate dehydrogenase activity"/>
    <property type="evidence" value="ECO:0007669"/>
    <property type="project" value="InterPro"/>
</dbReference>
<proteinExistence type="inferred from homology"/>
<dbReference type="OrthoDB" id="9984275at2759"/>
<gene>
    <name evidence="7" type="ORF">CCAM_LOCUS5212</name>
</gene>
<dbReference type="PANTHER" id="PTHR13768:SF8">
    <property type="entry name" value="ALPHA-SOLUBLE NSF ATTACHMENT PROTEIN"/>
    <property type="match status" value="1"/>
</dbReference>
<evidence type="ECO:0000256" key="3">
    <source>
        <dbReference type="ARBA" id="ARBA00022448"/>
    </source>
</evidence>
<keyword evidence="6" id="KW-0472">Membrane</keyword>
<keyword evidence="8" id="KW-1185">Reference proteome</keyword>
<dbReference type="GO" id="GO:0035494">
    <property type="term" value="P:SNARE complex disassembly"/>
    <property type="evidence" value="ECO:0007669"/>
    <property type="project" value="TreeGrafter"/>
</dbReference>
<dbReference type="GO" id="GO:0006886">
    <property type="term" value="P:intracellular protein transport"/>
    <property type="evidence" value="ECO:0007669"/>
    <property type="project" value="InterPro"/>
</dbReference>
<protein>
    <recommendedName>
        <fullName evidence="9">NSF attachment protein</fullName>
    </recommendedName>
</protein>
<dbReference type="Proteomes" id="UP000595140">
    <property type="component" value="Unassembled WGS sequence"/>
</dbReference>
<keyword evidence="4" id="KW-0931">ER-Golgi transport</keyword>
<dbReference type="EMBL" id="OOIL02000294">
    <property type="protein sequence ID" value="VFQ63436.1"/>
    <property type="molecule type" value="Genomic_DNA"/>
</dbReference>
<dbReference type="InterPro" id="IPR001252">
    <property type="entry name" value="Malate_DH_AS"/>
</dbReference>
<evidence type="ECO:0008006" key="9">
    <source>
        <dbReference type="Google" id="ProtNLM"/>
    </source>
</evidence>
<dbReference type="GO" id="GO:0005483">
    <property type="term" value="F:soluble NSF attachment protein activity"/>
    <property type="evidence" value="ECO:0007669"/>
    <property type="project" value="TreeGrafter"/>
</dbReference>
<accession>A0A484KMY5</accession>
<dbReference type="FunFam" id="1.25.40.10:FF:000049">
    <property type="entry name" value="Alpha-soluble NSF attachment protein-like"/>
    <property type="match status" value="1"/>
</dbReference>
<evidence type="ECO:0000313" key="7">
    <source>
        <dbReference type="EMBL" id="VFQ63436.1"/>
    </source>
</evidence>
<dbReference type="PROSITE" id="PS00068">
    <property type="entry name" value="MDH"/>
    <property type="match status" value="1"/>
</dbReference>
<evidence type="ECO:0000256" key="2">
    <source>
        <dbReference type="ARBA" id="ARBA00010050"/>
    </source>
</evidence>